<comment type="similarity">
    <text evidence="1">Belongs to the sigma-54 factor family.</text>
</comment>
<evidence type="ECO:0000313" key="14">
    <source>
        <dbReference type="Proteomes" id="UP000011021"/>
    </source>
</evidence>
<gene>
    <name evidence="13" type="primary">rpoN</name>
    <name evidence="13" type="ORF">HMPREF0551_2513</name>
</gene>
<dbReference type="PANTHER" id="PTHR32248">
    <property type="entry name" value="RNA POLYMERASE SIGMA-54 FACTOR"/>
    <property type="match status" value="1"/>
</dbReference>
<dbReference type="Pfam" id="PF04552">
    <property type="entry name" value="Sigma54_DBD"/>
    <property type="match status" value="1"/>
</dbReference>
<feature type="region of interest" description="Disordered" evidence="10">
    <location>
        <begin position="403"/>
        <end position="436"/>
    </location>
</feature>
<evidence type="ECO:0000256" key="2">
    <source>
        <dbReference type="ARBA" id="ARBA00022478"/>
    </source>
</evidence>
<dbReference type="RefSeq" id="WP_005674975.1">
    <property type="nucleotide sequence ID" value="NZ_CP146288.1"/>
</dbReference>
<name>E7S0W1_9BURK</name>
<dbReference type="GO" id="GO:0000428">
    <property type="term" value="C:DNA-directed RNA polymerase complex"/>
    <property type="evidence" value="ECO:0007669"/>
    <property type="project" value="UniProtKB-KW"/>
</dbReference>
<dbReference type="GO" id="GO:0016779">
    <property type="term" value="F:nucleotidyltransferase activity"/>
    <property type="evidence" value="ECO:0007669"/>
    <property type="project" value="UniProtKB-KW"/>
</dbReference>
<feature type="domain" description="RNA polymerase sigma factor 54 core-binding" evidence="12">
    <location>
        <begin position="163"/>
        <end position="396"/>
    </location>
</feature>
<keyword evidence="6" id="KW-0731">Sigma factor</keyword>
<dbReference type="GO" id="GO:0016987">
    <property type="term" value="F:sigma factor activity"/>
    <property type="evidence" value="ECO:0007669"/>
    <property type="project" value="UniProtKB-KW"/>
</dbReference>
<dbReference type="InterPro" id="IPR000394">
    <property type="entry name" value="RNA_pol_sigma_54"/>
</dbReference>
<evidence type="ECO:0000256" key="9">
    <source>
        <dbReference type="SAM" id="Coils"/>
    </source>
</evidence>
<dbReference type="STRING" id="887898.HMPREF0551_2513"/>
<keyword evidence="7" id="KW-0238">DNA-binding</keyword>
<feature type="domain" description="RNA polymerase sigma factor 54 DNA-binding" evidence="11">
    <location>
        <begin position="442"/>
        <end position="595"/>
    </location>
</feature>
<evidence type="ECO:0000313" key="13">
    <source>
        <dbReference type="EMBL" id="EFV93617.1"/>
    </source>
</evidence>
<keyword evidence="14" id="KW-1185">Reference proteome</keyword>
<feature type="coiled-coil region" evidence="9">
    <location>
        <begin position="23"/>
        <end position="50"/>
    </location>
</feature>
<keyword evidence="8" id="KW-0804">Transcription</keyword>
<dbReference type="Pfam" id="PF00309">
    <property type="entry name" value="Sigma54_AID"/>
    <property type="match status" value="1"/>
</dbReference>
<reference evidence="13 14" key="1">
    <citation type="submission" date="2010-12" db="EMBL/GenBank/DDBJ databases">
        <authorList>
            <person name="Muzny D."/>
            <person name="Qin X."/>
            <person name="Deng J."/>
            <person name="Jiang H."/>
            <person name="Liu Y."/>
            <person name="Qu J."/>
            <person name="Song X.-Z."/>
            <person name="Zhang L."/>
            <person name="Thornton R."/>
            <person name="Coyle M."/>
            <person name="Francisco L."/>
            <person name="Jackson L."/>
            <person name="Javaid M."/>
            <person name="Korchina V."/>
            <person name="Kovar C."/>
            <person name="Mata R."/>
            <person name="Mathew T."/>
            <person name="Ngo R."/>
            <person name="Nguyen L."/>
            <person name="Nguyen N."/>
            <person name="Okwuonu G."/>
            <person name="Ongeri F."/>
            <person name="Pham C."/>
            <person name="Simmons D."/>
            <person name="Wilczek-Boney K."/>
            <person name="Hale W."/>
            <person name="Jakkamsetti A."/>
            <person name="Pham P."/>
            <person name="Ruth R."/>
            <person name="San Lucas F."/>
            <person name="Warren J."/>
            <person name="Zhang J."/>
            <person name="Zhao Z."/>
            <person name="Zhou C."/>
            <person name="Zhu D."/>
            <person name="Lee S."/>
            <person name="Bess C."/>
            <person name="Blankenburg K."/>
            <person name="Forbes L."/>
            <person name="Fu Q."/>
            <person name="Gubbala S."/>
            <person name="Hirani K."/>
            <person name="Jayaseelan J.C."/>
            <person name="Lara F."/>
            <person name="Munidasa M."/>
            <person name="Palculict T."/>
            <person name="Patil S."/>
            <person name="Pu L.-L."/>
            <person name="Saada N."/>
            <person name="Tang L."/>
            <person name="Weissenberger G."/>
            <person name="Zhu Y."/>
            <person name="Hemphill L."/>
            <person name="Shang Y."/>
            <person name="Youmans B."/>
            <person name="Ayvaz T."/>
            <person name="Ross M."/>
            <person name="Santibanez J."/>
            <person name="Aqrawi P."/>
            <person name="Gross S."/>
            <person name="Joshi V."/>
            <person name="Fowler G."/>
            <person name="Nazareth L."/>
            <person name="Reid J."/>
            <person name="Worley K."/>
            <person name="Petrosino J."/>
            <person name="Highlander S."/>
            <person name="Gibbs R."/>
        </authorList>
    </citation>
    <scope>NUCLEOTIDE SEQUENCE [LARGE SCALE GENOMIC DNA]</scope>
    <source>
        <strain evidence="13 14">ATCC 51599</strain>
    </source>
</reference>
<evidence type="ECO:0000256" key="3">
    <source>
        <dbReference type="ARBA" id="ARBA00022679"/>
    </source>
</evidence>
<evidence type="ECO:0000256" key="4">
    <source>
        <dbReference type="ARBA" id="ARBA00022695"/>
    </source>
</evidence>
<accession>E7S0W1</accession>
<dbReference type="Gene3D" id="1.10.10.60">
    <property type="entry name" value="Homeodomain-like"/>
    <property type="match status" value="1"/>
</dbReference>
<dbReference type="eggNOG" id="COG1508">
    <property type="taxonomic scope" value="Bacteria"/>
</dbReference>
<dbReference type="PROSITE" id="PS00717">
    <property type="entry name" value="SIGMA54_1"/>
    <property type="match status" value="1"/>
</dbReference>
<keyword evidence="3" id="KW-0808">Transferase</keyword>
<comment type="caution">
    <text evidence="13">The sequence shown here is derived from an EMBL/GenBank/DDBJ whole genome shotgun (WGS) entry which is preliminary data.</text>
</comment>
<dbReference type="Gene3D" id="1.10.10.1330">
    <property type="entry name" value="RNA polymerase sigma-54 factor, core-binding domain"/>
    <property type="match status" value="1"/>
</dbReference>
<keyword evidence="5" id="KW-0805">Transcription regulation</keyword>
<proteinExistence type="inferred from homology"/>
<dbReference type="HOGENOM" id="CLU_020569_0_1_4"/>
<evidence type="ECO:0000259" key="11">
    <source>
        <dbReference type="Pfam" id="PF04552"/>
    </source>
</evidence>
<dbReference type="AlphaFoldDB" id="E7S0W1"/>
<dbReference type="PROSITE" id="PS50044">
    <property type="entry name" value="SIGMA54_3"/>
    <property type="match status" value="1"/>
</dbReference>
<evidence type="ECO:0000256" key="6">
    <source>
        <dbReference type="ARBA" id="ARBA00023082"/>
    </source>
</evidence>
<evidence type="ECO:0000256" key="5">
    <source>
        <dbReference type="ARBA" id="ARBA00023015"/>
    </source>
</evidence>
<dbReference type="GO" id="GO:0006352">
    <property type="term" value="P:DNA-templated transcription initiation"/>
    <property type="evidence" value="ECO:0007669"/>
    <property type="project" value="InterPro"/>
</dbReference>
<keyword evidence="4" id="KW-0548">Nucleotidyltransferase</keyword>
<evidence type="ECO:0000256" key="7">
    <source>
        <dbReference type="ARBA" id="ARBA00023125"/>
    </source>
</evidence>
<feature type="compositionally biased region" description="Polar residues" evidence="10">
    <location>
        <begin position="121"/>
        <end position="132"/>
    </location>
</feature>
<protein>
    <submittedName>
        <fullName evidence="13">RNA polymerase sigma-54 factor</fullName>
    </submittedName>
</protein>
<dbReference type="GO" id="GO:0001216">
    <property type="term" value="F:DNA-binding transcription activator activity"/>
    <property type="evidence" value="ECO:0007669"/>
    <property type="project" value="InterPro"/>
</dbReference>
<evidence type="ECO:0000256" key="8">
    <source>
        <dbReference type="ARBA" id="ARBA00023163"/>
    </source>
</evidence>
<dbReference type="PANTHER" id="PTHR32248:SF4">
    <property type="entry name" value="RNA POLYMERASE SIGMA-54 FACTOR"/>
    <property type="match status" value="1"/>
</dbReference>
<keyword evidence="2" id="KW-0240">DNA-directed RNA polymerase</keyword>
<dbReference type="InterPro" id="IPR007634">
    <property type="entry name" value="RNA_pol_sigma_54_DNA-bd"/>
</dbReference>
<sequence length="597" mass="64798">MKPSLQTRQSQQLLLTPQLQQAIRLLQLSTADLEQEIERAVEQNPFLERVEPPRHDTVSLHADGSLRHERISGTDAWPPVGSSAASTQDIGADAYNAGTARQDGDLASHGADAFGEHEPAVTSSDDQPNVTLLDSGPDGDDTWGIARSAGPAPEGDDDEPYGSTLTASPSLREHLLDQLAEIHCDARQRALIHLLIWEVGDDGYLPAGFSLDALADEFMAGTPGSQDSGDTTERLAPADLSAELQAALQTLQSFDPPGVAARTPGECLRLQLLHLQQDRADASLRTASAHGAPSGSPVTEPADLIALALQLVSDDCLPLLAKHEDALLCKRLSCSPAELRAARTLIQSLDPHPGNRFDAEPSRYIIPDIIVRRTAHGWRAEPNPSTRLSLRVHDEYEALLKNHRKAAPSPAQTGRSGAEWEQQVTEDSHAESPSAPEHNLLHQLQEARTLARNVQQRGDTIVLVAQAIVDRQKAFFNHGPEALRPLVLRDIAEVVGRHESTISRATSQKYIRTPFGTFELKYFFGSQVATDSGGAASSTAVCALIQKLIEQEDTNQPLSDSQLTELLGQKGIQVARRTVAKYRESLKILPAAQRRSR</sequence>
<dbReference type="InterPro" id="IPR038709">
    <property type="entry name" value="RpoN_core-bd_sf"/>
</dbReference>
<dbReference type="Proteomes" id="UP000011021">
    <property type="component" value="Unassembled WGS sequence"/>
</dbReference>
<dbReference type="Pfam" id="PF04963">
    <property type="entry name" value="Sigma54_CBD"/>
    <property type="match status" value="1"/>
</dbReference>
<feature type="region of interest" description="Disordered" evidence="10">
    <location>
        <begin position="100"/>
        <end position="166"/>
    </location>
</feature>
<dbReference type="EMBL" id="AEQP01000024">
    <property type="protein sequence ID" value="EFV93617.1"/>
    <property type="molecule type" value="Genomic_DNA"/>
</dbReference>
<evidence type="ECO:0000259" key="12">
    <source>
        <dbReference type="Pfam" id="PF04963"/>
    </source>
</evidence>
<keyword evidence="9" id="KW-0175">Coiled coil</keyword>
<evidence type="ECO:0000256" key="10">
    <source>
        <dbReference type="SAM" id="MobiDB-lite"/>
    </source>
</evidence>
<dbReference type="InterPro" id="IPR007046">
    <property type="entry name" value="RNA_pol_sigma_54_core-bd"/>
</dbReference>
<organism evidence="13 14">
    <name type="scientific">Lautropia mirabilis ATCC 51599</name>
    <dbReference type="NCBI Taxonomy" id="887898"/>
    <lineage>
        <taxon>Bacteria</taxon>
        <taxon>Pseudomonadati</taxon>
        <taxon>Pseudomonadota</taxon>
        <taxon>Betaproteobacteria</taxon>
        <taxon>Burkholderiales</taxon>
        <taxon>Burkholderiaceae</taxon>
        <taxon>Lautropia</taxon>
    </lineage>
</organism>
<evidence type="ECO:0000256" key="1">
    <source>
        <dbReference type="ARBA" id="ARBA00008798"/>
    </source>
</evidence>
<dbReference type="PROSITE" id="PS00718">
    <property type="entry name" value="SIGMA54_2"/>
    <property type="match status" value="1"/>
</dbReference>
<dbReference type="NCBIfam" id="TIGR02395">
    <property type="entry name" value="rpoN_sigma"/>
    <property type="match status" value="1"/>
</dbReference>
<dbReference type="GO" id="GO:0003677">
    <property type="term" value="F:DNA binding"/>
    <property type="evidence" value="ECO:0007669"/>
    <property type="project" value="UniProtKB-KW"/>
</dbReference>